<evidence type="ECO:0000313" key="2">
    <source>
        <dbReference type="Proteomes" id="UP000286910"/>
    </source>
</evidence>
<accession>A0A430R078</accession>
<comment type="caution">
    <text evidence="1">The sequence shown here is derived from an EMBL/GenBank/DDBJ whole genome shotgun (WGS) entry which is preliminary data.</text>
</comment>
<name>A0A430R078_THESC</name>
<reference evidence="1 2" key="1">
    <citation type="journal article" date="2019" name="Extremophiles">
        <title>Biogeography of thermophiles and predominance of Thermus scotoductus in domestic water heaters.</title>
        <authorList>
            <person name="Wilpiszeski R.L."/>
            <person name="Zhang Z."/>
            <person name="House C.H."/>
        </authorList>
    </citation>
    <scope>NUCLEOTIDE SEQUENCE [LARGE SCALE GENOMIC DNA]</scope>
    <source>
        <strain evidence="1 2">32_S32</strain>
    </source>
</reference>
<gene>
    <name evidence="1" type="ORF">CSW45_12295</name>
</gene>
<organism evidence="1 2">
    <name type="scientific">Thermus scotoductus</name>
    <dbReference type="NCBI Taxonomy" id="37636"/>
    <lineage>
        <taxon>Bacteria</taxon>
        <taxon>Thermotogati</taxon>
        <taxon>Deinococcota</taxon>
        <taxon>Deinococci</taxon>
        <taxon>Thermales</taxon>
        <taxon>Thermaceae</taxon>
        <taxon>Thermus</taxon>
    </lineage>
</organism>
<proteinExistence type="predicted"/>
<dbReference type="Proteomes" id="UP000286910">
    <property type="component" value="Unassembled WGS sequence"/>
</dbReference>
<dbReference type="AlphaFoldDB" id="A0A430R078"/>
<dbReference type="RefSeq" id="WP_126178506.1">
    <property type="nucleotide sequence ID" value="NZ_PELN01000371.1"/>
</dbReference>
<sequence>MRTILPIARKFPLNTPLNDQSEWRSLPLEERLKAVWEMALFWAELEREKARREGREAEIATDRLLPVARKRPLDKT</sequence>
<evidence type="ECO:0000313" key="1">
    <source>
        <dbReference type="EMBL" id="RTH00830.1"/>
    </source>
</evidence>
<protein>
    <submittedName>
        <fullName evidence="1">Uncharacterized protein</fullName>
    </submittedName>
</protein>
<dbReference type="EMBL" id="PELR01000376">
    <property type="protein sequence ID" value="RTH00830.1"/>
    <property type="molecule type" value="Genomic_DNA"/>
</dbReference>